<protein>
    <recommendedName>
        <fullName evidence="3">CCHC-type domain-containing protein</fullName>
    </recommendedName>
</protein>
<evidence type="ECO:0000313" key="5">
    <source>
        <dbReference type="Proteomes" id="UP000076727"/>
    </source>
</evidence>
<dbReference type="SUPFAM" id="SSF50630">
    <property type="entry name" value="Acid proteases"/>
    <property type="match status" value="1"/>
</dbReference>
<dbReference type="SMART" id="SM00343">
    <property type="entry name" value="ZnF_C2HC"/>
    <property type="match status" value="1"/>
</dbReference>
<dbReference type="AlphaFoldDB" id="A0A165L0X7"/>
<dbReference type="InterPro" id="IPR036875">
    <property type="entry name" value="Znf_CCHC_sf"/>
</dbReference>
<evidence type="ECO:0000259" key="3">
    <source>
        <dbReference type="PROSITE" id="PS50158"/>
    </source>
</evidence>
<organism evidence="4 5">
    <name type="scientific">Daedalea quercina L-15889</name>
    <dbReference type="NCBI Taxonomy" id="1314783"/>
    <lineage>
        <taxon>Eukaryota</taxon>
        <taxon>Fungi</taxon>
        <taxon>Dikarya</taxon>
        <taxon>Basidiomycota</taxon>
        <taxon>Agaricomycotina</taxon>
        <taxon>Agaricomycetes</taxon>
        <taxon>Polyporales</taxon>
        <taxon>Fomitopsis</taxon>
    </lineage>
</organism>
<proteinExistence type="predicted"/>
<dbReference type="PROSITE" id="PS50158">
    <property type="entry name" value="ZF_CCHC"/>
    <property type="match status" value="1"/>
</dbReference>
<dbReference type="Gene3D" id="2.40.70.10">
    <property type="entry name" value="Acid Proteases"/>
    <property type="match status" value="1"/>
</dbReference>
<evidence type="ECO:0000256" key="1">
    <source>
        <dbReference type="ARBA" id="ARBA00022664"/>
    </source>
</evidence>
<accession>A0A165L0X7</accession>
<dbReference type="PANTHER" id="PTHR15503:SF36">
    <property type="entry name" value="RETROTRANSPOSON GAG-LIKE PROTEIN 5"/>
    <property type="match status" value="1"/>
</dbReference>
<dbReference type="Proteomes" id="UP000076727">
    <property type="component" value="Unassembled WGS sequence"/>
</dbReference>
<feature type="domain" description="CCHC-type" evidence="3">
    <location>
        <begin position="63"/>
        <end position="78"/>
    </location>
</feature>
<keyword evidence="5" id="KW-1185">Reference proteome</keyword>
<dbReference type="SUPFAM" id="SSF57756">
    <property type="entry name" value="Retrovirus zinc finger-like domains"/>
    <property type="match status" value="1"/>
</dbReference>
<dbReference type="STRING" id="1314783.A0A165L0X7"/>
<dbReference type="InterPro" id="IPR001878">
    <property type="entry name" value="Znf_CCHC"/>
</dbReference>
<name>A0A165L0X7_9APHY</name>
<evidence type="ECO:0000256" key="2">
    <source>
        <dbReference type="PROSITE-ProRule" id="PRU00047"/>
    </source>
</evidence>
<keyword evidence="2" id="KW-0479">Metal-binding</keyword>
<keyword evidence="2" id="KW-0862">Zinc</keyword>
<keyword evidence="2" id="KW-0863">Zinc-finger</keyword>
<keyword evidence="1" id="KW-0507">mRNA processing</keyword>
<sequence length="260" mass="29596">MAGWYDLVLRLDSCQVYSGGYSGGGEQRSYQNTGRGSSQLDEPMDINAMAPKERQCHPELGLCFYCHKQGHLFSQCPERDKKRKENPKRRQPSGPAYVRGLFKDLPIEDRAALFKQLQGFLKGSENSTHSDQRPYALHISHVVTGIMQLKALYTPLTVRGVHKDVDIEALIDSGAMATYIHPRLMIKLRLSTTPLARPIPVFNGMTKVIKAYVAGIGQQDIILGHEWLQKENPVIDWKSGQMKFNDHKRWMRFEQNESLI</sequence>
<dbReference type="CDD" id="cd00303">
    <property type="entry name" value="retropepsin_like"/>
    <property type="match status" value="1"/>
</dbReference>
<reference evidence="4 5" key="1">
    <citation type="journal article" date="2016" name="Mol. Biol. Evol.">
        <title>Comparative Genomics of Early-Diverging Mushroom-Forming Fungi Provides Insights into the Origins of Lignocellulose Decay Capabilities.</title>
        <authorList>
            <person name="Nagy L.G."/>
            <person name="Riley R."/>
            <person name="Tritt A."/>
            <person name="Adam C."/>
            <person name="Daum C."/>
            <person name="Floudas D."/>
            <person name="Sun H."/>
            <person name="Yadav J.S."/>
            <person name="Pangilinan J."/>
            <person name="Larsson K.H."/>
            <person name="Matsuura K."/>
            <person name="Barry K."/>
            <person name="Labutti K."/>
            <person name="Kuo R."/>
            <person name="Ohm R.A."/>
            <person name="Bhattacharya S.S."/>
            <person name="Shirouzu T."/>
            <person name="Yoshinaga Y."/>
            <person name="Martin F.M."/>
            <person name="Grigoriev I.V."/>
            <person name="Hibbett D.S."/>
        </authorList>
    </citation>
    <scope>NUCLEOTIDE SEQUENCE [LARGE SCALE GENOMIC DNA]</scope>
    <source>
        <strain evidence="4 5">L-15889</strain>
    </source>
</reference>
<dbReference type="PANTHER" id="PTHR15503">
    <property type="entry name" value="LDOC1 RELATED"/>
    <property type="match status" value="1"/>
</dbReference>
<dbReference type="EMBL" id="KV429153">
    <property type="protein sequence ID" value="KZT63852.1"/>
    <property type="molecule type" value="Genomic_DNA"/>
</dbReference>
<dbReference type="OrthoDB" id="2802569at2759"/>
<dbReference type="GO" id="GO:0006397">
    <property type="term" value="P:mRNA processing"/>
    <property type="evidence" value="ECO:0007669"/>
    <property type="project" value="UniProtKB-KW"/>
</dbReference>
<evidence type="ECO:0000313" key="4">
    <source>
        <dbReference type="EMBL" id="KZT63852.1"/>
    </source>
</evidence>
<gene>
    <name evidence="4" type="ORF">DAEQUDRAFT_770223</name>
</gene>
<dbReference type="InterPro" id="IPR021109">
    <property type="entry name" value="Peptidase_aspartic_dom_sf"/>
</dbReference>
<dbReference type="GO" id="GO:0008270">
    <property type="term" value="F:zinc ion binding"/>
    <property type="evidence" value="ECO:0007669"/>
    <property type="project" value="UniProtKB-KW"/>
</dbReference>
<dbReference type="InterPro" id="IPR032567">
    <property type="entry name" value="RTL1-rel"/>
</dbReference>
<dbReference type="GO" id="GO:0003676">
    <property type="term" value="F:nucleic acid binding"/>
    <property type="evidence" value="ECO:0007669"/>
    <property type="project" value="InterPro"/>
</dbReference>